<feature type="region of interest" description="Disordered" evidence="1">
    <location>
        <begin position="215"/>
        <end position="264"/>
    </location>
</feature>
<reference evidence="2 3" key="1">
    <citation type="submission" date="2021-11" db="EMBL/GenBank/DDBJ databases">
        <title>Black yeast isolated from Biological Soil Crust.</title>
        <authorList>
            <person name="Kurbessoian T."/>
        </authorList>
    </citation>
    <scope>NUCLEOTIDE SEQUENCE [LARGE SCALE GENOMIC DNA]</scope>
    <source>
        <strain evidence="2 3">CCFEE 5522</strain>
    </source>
</reference>
<accession>A0AAV9J3K9</accession>
<feature type="compositionally biased region" description="Basic and acidic residues" evidence="1">
    <location>
        <begin position="8"/>
        <end position="25"/>
    </location>
</feature>
<keyword evidence="3" id="KW-1185">Reference proteome</keyword>
<dbReference type="EMBL" id="JAVFHQ010000094">
    <property type="protein sequence ID" value="KAK4539460.1"/>
    <property type="molecule type" value="Genomic_DNA"/>
</dbReference>
<comment type="caution">
    <text evidence="2">The sequence shown here is derived from an EMBL/GenBank/DDBJ whole genome shotgun (WGS) entry which is preliminary data.</text>
</comment>
<feature type="compositionally biased region" description="Polar residues" evidence="1">
    <location>
        <begin position="59"/>
        <end position="69"/>
    </location>
</feature>
<feature type="compositionally biased region" description="Acidic residues" evidence="1">
    <location>
        <begin position="215"/>
        <end position="230"/>
    </location>
</feature>
<name>A0AAV9J3K9_9PEZI</name>
<proteinExistence type="predicted"/>
<gene>
    <name evidence="2" type="ORF">LTR36_010937</name>
</gene>
<evidence type="ECO:0000313" key="3">
    <source>
        <dbReference type="Proteomes" id="UP001324427"/>
    </source>
</evidence>
<protein>
    <submittedName>
        <fullName evidence="2">Uncharacterized protein</fullName>
    </submittedName>
</protein>
<dbReference type="AlphaFoldDB" id="A0AAV9J3K9"/>
<evidence type="ECO:0000256" key="1">
    <source>
        <dbReference type="SAM" id="MobiDB-lite"/>
    </source>
</evidence>
<evidence type="ECO:0000313" key="2">
    <source>
        <dbReference type="EMBL" id="KAK4539460.1"/>
    </source>
</evidence>
<dbReference type="Proteomes" id="UP001324427">
    <property type="component" value="Unassembled WGS sequence"/>
</dbReference>
<organism evidence="2 3">
    <name type="scientific">Oleoguttula mirabilis</name>
    <dbReference type="NCBI Taxonomy" id="1507867"/>
    <lineage>
        <taxon>Eukaryota</taxon>
        <taxon>Fungi</taxon>
        <taxon>Dikarya</taxon>
        <taxon>Ascomycota</taxon>
        <taxon>Pezizomycotina</taxon>
        <taxon>Dothideomycetes</taxon>
        <taxon>Dothideomycetidae</taxon>
        <taxon>Mycosphaerellales</taxon>
        <taxon>Teratosphaeriaceae</taxon>
        <taxon>Oleoguttula</taxon>
    </lineage>
</organism>
<sequence length="277" mass="30927">MPAPSSRPRQDSLLENLEQQKEDRRRRTSSSAKVYLDQLIKQTHEEPTYQPFLPPPQRRPSQQTATSGRKGSLPGARCETRLPSYVPPFLPATAPTPKHADIRVKRFFTQYIRCCNRTWLTSVTFAPSSSTGKAGEAPVISDSTTQTNSDDICYRCLDRLRWRSWRLFTMLGLRERLWRPMPKGKKVHFAYDVHAELGRVEARCEKFVVGCEDADGDEEGADGDDDEDDCAGGAWVDDGDASSSSSDETTGPGGHEWDADGEDEAAVEAARCLLRMA</sequence>
<feature type="region of interest" description="Disordered" evidence="1">
    <location>
        <begin position="1"/>
        <end position="80"/>
    </location>
</feature>
<feature type="compositionally biased region" description="Low complexity" evidence="1">
    <location>
        <begin position="231"/>
        <end position="247"/>
    </location>
</feature>